<dbReference type="InterPro" id="IPR008936">
    <property type="entry name" value="Rho_GTPase_activation_prot"/>
</dbReference>
<evidence type="ECO:0000256" key="2">
    <source>
        <dbReference type="ARBA" id="ARBA00022723"/>
    </source>
</evidence>
<dbReference type="Gene3D" id="2.10.110.10">
    <property type="entry name" value="Cysteine Rich Protein"/>
    <property type="match status" value="4"/>
</dbReference>
<dbReference type="PROSITE" id="PS50238">
    <property type="entry name" value="RHOGAP"/>
    <property type="match status" value="1"/>
</dbReference>
<evidence type="ECO:0000313" key="10">
    <source>
        <dbReference type="EMBL" id="KAF1811355.1"/>
    </source>
</evidence>
<dbReference type="Pfam" id="PF00620">
    <property type="entry name" value="RhoGAP"/>
    <property type="match status" value="1"/>
</dbReference>
<feature type="compositionally biased region" description="Gly residues" evidence="7">
    <location>
        <begin position="1"/>
        <end position="11"/>
    </location>
</feature>
<evidence type="ECO:0000256" key="6">
    <source>
        <dbReference type="PROSITE-ProRule" id="PRU00125"/>
    </source>
</evidence>
<gene>
    <name evidence="10 12" type="ORF">P152DRAFT_399732</name>
</gene>
<dbReference type="GO" id="GO:0005737">
    <property type="term" value="C:cytoplasm"/>
    <property type="evidence" value="ECO:0007669"/>
    <property type="project" value="TreeGrafter"/>
</dbReference>
<dbReference type="PANTHER" id="PTHR24215:SF10">
    <property type="entry name" value="RHO-GTPASE-ACTIVATING PROTEIN LRG1"/>
    <property type="match status" value="1"/>
</dbReference>
<accession>A0A6G1FZR8</accession>
<dbReference type="GeneID" id="54417100"/>
<reference evidence="12" key="2">
    <citation type="submission" date="2020-04" db="EMBL/GenBank/DDBJ databases">
        <authorList>
            <consortium name="NCBI Genome Project"/>
        </authorList>
    </citation>
    <scope>NUCLEOTIDE SEQUENCE</scope>
    <source>
        <strain evidence="12">CBS 781.70</strain>
    </source>
</reference>
<dbReference type="AlphaFoldDB" id="A0A6G1FZR8"/>
<dbReference type="RefSeq" id="XP_033532986.1">
    <property type="nucleotide sequence ID" value="XM_033676530.1"/>
</dbReference>
<feature type="domain" description="LIM zinc-binding" evidence="8">
    <location>
        <begin position="173"/>
        <end position="233"/>
    </location>
</feature>
<dbReference type="SUPFAM" id="SSF57716">
    <property type="entry name" value="Glucocorticoid receptor-like (DNA-binding domain)"/>
    <property type="match status" value="3"/>
</dbReference>
<feature type="region of interest" description="Disordered" evidence="7">
    <location>
        <begin position="1"/>
        <end position="106"/>
    </location>
</feature>
<dbReference type="FunFam" id="2.10.110.10:FF:000058">
    <property type="entry name" value="Rho GTPase activator Lrg11"/>
    <property type="match status" value="1"/>
</dbReference>
<sequence length="1169" mass="130019">MSAAFAGGGGPPAGPRGRKENNGQSPYGGWQPGSNSQGELGPNRSFYIDDADRENSNLQPNPHPSALTANSNPNDKTQSNLSLEEKAKRDGSRQRTSTELGRRPSGPRFCEKCGEQLQGQFVRALGALWHLECFSCRDCGKTVAQKFFPREEEDGSGKQFALCETDYFRRLDLLCAKCGGALRGSYITAVDKKYHIDHFTCSSCSLVFGEADSYYEHESNVYCHYHYSTRYAAKCNGCQNSILKQFIELFRNGVNQHWHPECYMIHKFWNVRLWPSGQDAPDRSTIEGDVDPRERDRVMKAEDGVENKVHFIWISLSMYEEKSATRISDMLLQVSNGLYYDSIKSARYFITHCEVLFNGCTEVERLCSSAQPQKIELHYEREAKVLCKKLVGFFTLMAESARNDAVQGVSQDLLTLVTGLAHYLKLVIRIALQGSLKHQHTNGSDEALHKLLGSVNGLEETIKVSGEPPQQELDMLVTVDADRCRECGENTEGRTVLSDIKRAPMMVFHPQCIKCWSCQRPFPDPSLEAYWSRSTNRVVCKDCVRAKEPAFDDAALVFHVASRLQNFAHLLKVAHARLLASMKQMMRITQTTVDDSLLQMGTTGGMGEPPMLSPDSRSRSYAAPSVRDGEKVAAYQESMGKISRMRSTRLDKRLSSTMQRARSSRIINSPEGLTARPGSSDDQPTQDRGLMQIIDQEEPYTSPSLGVAGHSFGTGPVLDDLPRLFAREQARQLHPNAARYAGDNLIPEDNMFRGVKYLNGHARQTSGDQNGNGIPTGYQQQKKYFSQLSPVDGFIVKHVSVTVLSSSPGGDFTQDELLSLIETRSNSVWKRLFAKNDRSKQKTRNRATVFGNDLAFVIEHKGAETTDCVGPGSLRVPAVLADAITAMHNMDMTAEGIFRKSGNIGKLRDLASKIDADGSDSSELIKEGPIQVAVLIKRFLRDLPEPLLTFKLHKLWIHTAKITHQETRLRVLHLTVCLLPKPNRDTLEVLCSFLAWVASFSLVDEETGSKMDMHNLATVIAPNILYEKAADDKRTLPDPSISFLAIETVFNLIQHVEEFAEVPADIQHIMSDPTLFGDAPTEITTKEILKRVTEYANRPKGEQPSQAVHTRQNDSRSAAPVVHNQDSSAWGHTEATVAGPSGTRPYRSQAEVVGSAQPIRYPVGNGHAV</sequence>
<feature type="domain" description="LIM zinc-binding" evidence="8">
    <location>
        <begin position="482"/>
        <end position="550"/>
    </location>
</feature>
<feature type="region of interest" description="Disordered" evidence="7">
    <location>
        <begin position="605"/>
        <end position="625"/>
    </location>
</feature>
<evidence type="ECO:0000256" key="5">
    <source>
        <dbReference type="ARBA" id="ARBA00023242"/>
    </source>
</evidence>
<dbReference type="CDD" id="cd09392">
    <property type="entry name" value="LIM2_Lrg1p_like"/>
    <property type="match status" value="1"/>
</dbReference>
<dbReference type="GO" id="GO:0007165">
    <property type="term" value="P:signal transduction"/>
    <property type="evidence" value="ECO:0007669"/>
    <property type="project" value="InterPro"/>
</dbReference>
<dbReference type="Gene3D" id="1.10.555.10">
    <property type="entry name" value="Rho GTPase activation protein"/>
    <property type="match status" value="1"/>
</dbReference>
<protein>
    <submittedName>
        <fullName evidence="10 12">RhoGAP-domain-containing protein</fullName>
    </submittedName>
</protein>
<dbReference type="Proteomes" id="UP000504638">
    <property type="component" value="Unplaced"/>
</dbReference>
<evidence type="ECO:0000256" key="7">
    <source>
        <dbReference type="SAM" id="MobiDB-lite"/>
    </source>
</evidence>
<dbReference type="SMART" id="SM00324">
    <property type="entry name" value="RhoGAP"/>
    <property type="match status" value="1"/>
</dbReference>
<dbReference type="PANTHER" id="PTHR24215">
    <property type="entry name" value="RHO-GTPASE-ACTIVATING PROTEIN LRG1"/>
    <property type="match status" value="1"/>
</dbReference>
<comment type="subcellular location">
    <subcellularLocation>
        <location evidence="1">Nucleus</location>
    </subcellularLocation>
</comment>
<dbReference type="OrthoDB" id="20689at2759"/>
<feature type="domain" description="LIM zinc-binding" evidence="8">
    <location>
        <begin position="108"/>
        <end position="166"/>
    </location>
</feature>
<proteinExistence type="predicted"/>
<organism evidence="10">
    <name type="scientific">Eremomyces bilateralis CBS 781.70</name>
    <dbReference type="NCBI Taxonomy" id="1392243"/>
    <lineage>
        <taxon>Eukaryota</taxon>
        <taxon>Fungi</taxon>
        <taxon>Dikarya</taxon>
        <taxon>Ascomycota</taxon>
        <taxon>Pezizomycotina</taxon>
        <taxon>Dothideomycetes</taxon>
        <taxon>Dothideomycetes incertae sedis</taxon>
        <taxon>Eremomycetales</taxon>
        <taxon>Eremomycetaceae</taxon>
        <taxon>Eremomyces</taxon>
    </lineage>
</organism>
<reference evidence="12" key="3">
    <citation type="submission" date="2025-04" db="UniProtKB">
        <authorList>
            <consortium name="RefSeq"/>
        </authorList>
    </citation>
    <scope>IDENTIFICATION</scope>
    <source>
        <strain evidence="12">CBS 781.70</strain>
    </source>
</reference>
<dbReference type="InterPro" id="IPR000198">
    <property type="entry name" value="RhoGAP_dom"/>
</dbReference>
<dbReference type="InterPro" id="IPR001781">
    <property type="entry name" value="Znf_LIM"/>
</dbReference>
<reference evidence="10 12" key="1">
    <citation type="submission" date="2020-01" db="EMBL/GenBank/DDBJ databases">
        <authorList>
            <consortium name="DOE Joint Genome Institute"/>
            <person name="Haridas S."/>
            <person name="Albert R."/>
            <person name="Binder M."/>
            <person name="Bloem J."/>
            <person name="Labutti K."/>
            <person name="Salamov A."/>
            <person name="Andreopoulos B."/>
            <person name="Baker S.E."/>
            <person name="Barry K."/>
            <person name="Bills G."/>
            <person name="Bluhm B.H."/>
            <person name="Cannon C."/>
            <person name="Castanera R."/>
            <person name="Culley D.E."/>
            <person name="Daum C."/>
            <person name="Ezra D."/>
            <person name="Gonzalez J.B."/>
            <person name="Henrissat B."/>
            <person name="Kuo A."/>
            <person name="Liang C."/>
            <person name="Lipzen A."/>
            <person name="Lutzoni F."/>
            <person name="Magnuson J."/>
            <person name="Mondo S."/>
            <person name="Nolan M."/>
            <person name="Ohm R."/>
            <person name="Pangilinan J."/>
            <person name="Park H.-J."/>
            <person name="Ramirez L."/>
            <person name="Alfaro M."/>
            <person name="Sun H."/>
            <person name="Tritt A."/>
            <person name="Yoshinaga Y."/>
            <person name="Zwiers L.-H."/>
            <person name="Turgeon B.G."/>
            <person name="Goodwin S.B."/>
            <person name="Spatafora J.W."/>
            <person name="Crous P.W."/>
            <person name="Grigoriev I.V."/>
        </authorList>
    </citation>
    <scope>NUCLEOTIDE SEQUENCE</scope>
    <source>
        <strain evidence="10 12">CBS 781.70</strain>
    </source>
</reference>
<dbReference type="GO" id="GO:0030036">
    <property type="term" value="P:actin cytoskeleton organization"/>
    <property type="evidence" value="ECO:0007669"/>
    <property type="project" value="TreeGrafter"/>
</dbReference>
<keyword evidence="2 6" id="KW-0479">Metal-binding</keyword>
<feature type="compositionally biased region" description="Basic and acidic residues" evidence="7">
    <location>
        <begin position="83"/>
        <end position="93"/>
    </location>
</feature>
<keyword evidence="11" id="KW-1185">Reference proteome</keyword>
<keyword evidence="3" id="KW-0677">Repeat</keyword>
<dbReference type="SUPFAM" id="SSF48350">
    <property type="entry name" value="GTPase activation domain, GAP"/>
    <property type="match status" value="1"/>
</dbReference>
<feature type="compositionally biased region" description="Polar residues" evidence="7">
    <location>
        <begin position="67"/>
        <end position="82"/>
    </location>
</feature>
<evidence type="ECO:0000256" key="1">
    <source>
        <dbReference type="ARBA" id="ARBA00004123"/>
    </source>
</evidence>
<feature type="region of interest" description="Disordered" evidence="7">
    <location>
        <begin position="667"/>
        <end position="686"/>
    </location>
</feature>
<evidence type="ECO:0000256" key="3">
    <source>
        <dbReference type="ARBA" id="ARBA00022737"/>
    </source>
</evidence>
<feature type="domain" description="Rho-GAP" evidence="9">
    <location>
        <begin position="863"/>
        <end position="1060"/>
    </location>
</feature>
<keyword evidence="4 6" id="KW-0862">Zinc</keyword>
<dbReference type="Pfam" id="PF00412">
    <property type="entry name" value="LIM"/>
    <property type="match status" value="2"/>
</dbReference>
<dbReference type="EMBL" id="ML975162">
    <property type="protein sequence ID" value="KAF1811355.1"/>
    <property type="molecule type" value="Genomic_DNA"/>
</dbReference>
<dbReference type="GO" id="GO:0030695">
    <property type="term" value="F:GTPase regulator activity"/>
    <property type="evidence" value="ECO:0007669"/>
    <property type="project" value="UniProtKB-ARBA"/>
</dbReference>
<keyword evidence="6" id="KW-0440">LIM domain</keyword>
<evidence type="ECO:0000313" key="12">
    <source>
        <dbReference type="RefSeq" id="XP_033532986.1"/>
    </source>
</evidence>
<evidence type="ECO:0000259" key="8">
    <source>
        <dbReference type="PROSITE" id="PS50023"/>
    </source>
</evidence>
<evidence type="ECO:0000256" key="4">
    <source>
        <dbReference type="ARBA" id="ARBA00022833"/>
    </source>
</evidence>
<dbReference type="PROSITE" id="PS00478">
    <property type="entry name" value="LIM_DOMAIN_1"/>
    <property type="match status" value="3"/>
</dbReference>
<evidence type="ECO:0000313" key="11">
    <source>
        <dbReference type="Proteomes" id="UP000504638"/>
    </source>
</evidence>
<dbReference type="PROSITE" id="PS50023">
    <property type="entry name" value="LIM_DOMAIN_2"/>
    <property type="match status" value="3"/>
</dbReference>
<dbReference type="CDD" id="cd09391">
    <property type="entry name" value="LIM1_Lrg1p_like"/>
    <property type="match status" value="1"/>
</dbReference>
<feature type="region of interest" description="Disordered" evidence="7">
    <location>
        <begin position="1096"/>
        <end position="1145"/>
    </location>
</feature>
<keyword evidence="5" id="KW-0539">Nucleus</keyword>
<dbReference type="SMART" id="SM00132">
    <property type="entry name" value="LIM"/>
    <property type="match status" value="3"/>
</dbReference>
<name>A0A6G1FZR8_9PEZI</name>
<dbReference type="GO" id="GO:0005634">
    <property type="term" value="C:nucleus"/>
    <property type="evidence" value="ECO:0007669"/>
    <property type="project" value="UniProtKB-SubCell"/>
</dbReference>
<evidence type="ECO:0000259" key="9">
    <source>
        <dbReference type="PROSITE" id="PS50238"/>
    </source>
</evidence>
<dbReference type="GO" id="GO:0046872">
    <property type="term" value="F:metal ion binding"/>
    <property type="evidence" value="ECO:0007669"/>
    <property type="project" value="UniProtKB-KW"/>
</dbReference>